<evidence type="ECO:0008006" key="4">
    <source>
        <dbReference type="Google" id="ProtNLM"/>
    </source>
</evidence>
<proteinExistence type="predicted"/>
<feature type="region of interest" description="Disordered" evidence="1">
    <location>
        <begin position="1"/>
        <end position="24"/>
    </location>
</feature>
<dbReference type="SUPFAM" id="SSF52058">
    <property type="entry name" value="L domain-like"/>
    <property type="match status" value="1"/>
</dbReference>
<gene>
    <name evidence="2" type="ORF">URODEC1_LOCUS35260</name>
</gene>
<reference evidence="2 3" key="2">
    <citation type="submission" date="2024-10" db="EMBL/GenBank/DDBJ databases">
        <authorList>
            <person name="Ryan C."/>
        </authorList>
    </citation>
    <scope>NUCLEOTIDE SEQUENCE [LARGE SCALE GENOMIC DNA]</scope>
</reference>
<protein>
    <recommendedName>
        <fullName evidence="4">FBD domain-containing protein</fullName>
    </recommendedName>
</protein>
<dbReference type="InterPro" id="IPR032675">
    <property type="entry name" value="LRR_dom_sf"/>
</dbReference>
<dbReference type="PANTHER" id="PTHR34709:SF28">
    <property type="entry name" value="OS08G0272601 PROTEIN"/>
    <property type="match status" value="1"/>
</dbReference>
<sequence>MESRKDDGVDEATTQPTEPTPPADDQAAADLLSGLCDDVLVHILGLTKHARDTVRTGALSRRWRGLWQRAPALRFASRRWFKCGGSPHGFIAFVDDTLALHAVRSGGGGVLEQLVICLLDMDNDACHNKRLVTPSVGAAERWILYAARHGVKSFHFEFELYLPGNDDDEENEETRTIALDELPSSAKLEAMYLDLDDAWVRLPATVVFVSLTDLALESIKVAGDNVLLLSRLVSSACCPNLQKLRMWFITLRHQQQNLLLEAGALTELSLYRIDGMTSLEVNTPSLRVLLVEGCDHLGSLEASAPSLEKLHIEGCEDLESFVASAPRLEKLSWKKNGLLIIDQDFPSVSRLKLHLYSHGYAYGDDSNCGSINLLQRCSSASCLSIDLHVSMREGHDIDTIKGWIPQVDRVRSLKAHITSTMKQNRQCFVNCVASLLTSFNNIRFLRLDFYCFKIQQSVPCSGSVRKSNFICDHWKSHEISLVHLTEAQFSRLPRTGADCALRFLQYVLSGAAQLQKVIISFNQKYSLKSGCDDFREVLLPSGTWTDCHDTIGMYRSYEWRPCQ</sequence>
<feature type="compositionally biased region" description="Low complexity" evidence="1">
    <location>
        <begin position="11"/>
        <end position="24"/>
    </location>
</feature>
<evidence type="ECO:0000313" key="3">
    <source>
        <dbReference type="Proteomes" id="UP001497457"/>
    </source>
</evidence>
<dbReference type="Gene3D" id="3.80.10.10">
    <property type="entry name" value="Ribonuclease Inhibitor"/>
    <property type="match status" value="1"/>
</dbReference>
<evidence type="ECO:0000313" key="2">
    <source>
        <dbReference type="EMBL" id="CAL4945128.1"/>
    </source>
</evidence>
<dbReference type="AlphaFoldDB" id="A0ABC8YJU4"/>
<keyword evidence="3" id="KW-1185">Reference proteome</keyword>
<reference evidence="3" key="1">
    <citation type="submission" date="2024-06" db="EMBL/GenBank/DDBJ databases">
        <authorList>
            <person name="Ryan C."/>
        </authorList>
    </citation>
    <scope>NUCLEOTIDE SEQUENCE [LARGE SCALE GENOMIC DNA]</scope>
</reference>
<accession>A0ABC8YJU4</accession>
<dbReference type="InterPro" id="IPR055312">
    <property type="entry name" value="FBL15-like"/>
</dbReference>
<dbReference type="PANTHER" id="PTHR34709">
    <property type="entry name" value="OS10G0396666 PROTEIN"/>
    <property type="match status" value="1"/>
</dbReference>
<name>A0ABC8YJU4_9POAL</name>
<dbReference type="EMBL" id="OZ075126">
    <property type="protein sequence ID" value="CAL4945128.1"/>
    <property type="molecule type" value="Genomic_DNA"/>
</dbReference>
<organism evidence="2 3">
    <name type="scientific">Urochloa decumbens</name>
    <dbReference type="NCBI Taxonomy" id="240449"/>
    <lineage>
        <taxon>Eukaryota</taxon>
        <taxon>Viridiplantae</taxon>
        <taxon>Streptophyta</taxon>
        <taxon>Embryophyta</taxon>
        <taxon>Tracheophyta</taxon>
        <taxon>Spermatophyta</taxon>
        <taxon>Magnoliopsida</taxon>
        <taxon>Liliopsida</taxon>
        <taxon>Poales</taxon>
        <taxon>Poaceae</taxon>
        <taxon>PACMAD clade</taxon>
        <taxon>Panicoideae</taxon>
        <taxon>Panicodae</taxon>
        <taxon>Paniceae</taxon>
        <taxon>Melinidinae</taxon>
        <taxon>Urochloa</taxon>
    </lineage>
</organism>
<dbReference type="SUPFAM" id="SSF81383">
    <property type="entry name" value="F-box domain"/>
    <property type="match status" value="1"/>
</dbReference>
<dbReference type="Proteomes" id="UP001497457">
    <property type="component" value="Chromosome 16b"/>
</dbReference>
<dbReference type="InterPro" id="IPR036047">
    <property type="entry name" value="F-box-like_dom_sf"/>
</dbReference>
<evidence type="ECO:0000256" key="1">
    <source>
        <dbReference type="SAM" id="MobiDB-lite"/>
    </source>
</evidence>